<keyword evidence="3" id="KW-0997">Cell inner membrane</keyword>
<dbReference type="EMBL" id="SNRX01000006">
    <property type="protein sequence ID" value="KAA6302701.1"/>
    <property type="molecule type" value="Genomic_DNA"/>
</dbReference>
<keyword evidence="2 11" id="KW-1003">Cell membrane</keyword>
<keyword evidence="11" id="KW-0479">Metal-binding</keyword>
<keyword evidence="4 11" id="KW-0812">Transmembrane</keyword>
<dbReference type="GO" id="GO:0046872">
    <property type="term" value="F:metal ion binding"/>
    <property type="evidence" value="ECO:0007669"/>
    <property type="project" value="UniProtKB-KW"/>
</dbReference>
<comment type="function">
    <text evidence="11">Fluoride-specific ion channel. Important for reducing fluoride concentration in the cell, thus reducing its toxicity.</text>
</comment>
<evidence type="ECO:0000256" key="2">
    <source>
        <dbReference type="ARBA" id="ARBA00022475"/>
    </source>
</evidence>
<accession>A0A5M8P2Q6</accession>
<evidence type="ECO:0000256" key="11">
    <source>
        <dbReference type="HAMAP-Rule" id="MF_00454"/>
    </source>
</evidence>
<comment type="activity regulation">
    <text evidence="11">Na(+) is not transported, but it plays an essential structural role and its presence is essential for fluoride channel function.</text>
</comment>
<dbReference type="InterPro" id="IPR003691">
    <property type="entry name" value="FluC"/>
</dbReference>
<dbReference type="HAMAP" id="MF_00454">
    <property type="entry name" value="FluC"/>
    <property type="match status" value="1"/>
</dbReference>
<evidence type="ECO:0000256" key="1">
    <source>
        <dbReference type="ARBA" id="ARBA00004651"/>
    </source>
</evidence>
<reference evidence="12 13" key="1">
    <citation type="submission" date="2019-03" db="EMBL/GenBank/DDBJ databases">
        <title>Single cell metagenomics reveals metabolic interactions within the superorganism composed of flagellate Streblomastix strix and complex community of Bacteroidetes bacteria on its surface.</title>
        <authorList>
            <person name="Treitli S.C."/>
            <person name="Kolisko M."/>
            <person name="Husnik F."/>
            <person name="Keeling P."/>
            <person name="Hampl V."/>
        </authorList>
    </citation>
    <scope>NUCLEOTIDE SEQUENCE [LARGE SCALE GENOMIC DNA]</scope>
    <source>
        <strain evidence="12">St1</strain>
    </source>
</reference>
<dbReference type="NCBIfam" id="TIGR00494">
    <property type="entry name" value="crcB"/>
    <property type="match status" value="1"/>
</dbReference>
<evidence type="ECO:0000313" key="13">
    <source>
        <dbReference type="Proteomes" id="UP000324575"/>
    </source>
</evidence>
<dbReference type="PANTHER" id="PTHR28259:SF1">
    <property type="entry name" value="FLUORIDE EXPORT PROTEIN 1-RELATED"/>
    <property type="match status" value="1"/>
</dbReference>
<dbReference type="AlphaFoldDB" id="A0A5M8P2Q6"/>
<feature type="transmembrane region" description="Helical" evidence="11">
    <location>
        <begin position="34"/>
        <end position="56"/>
    </location>
</feature>
<dbReference type="GO" id="GO:0140114">
    <property type="term" value="P:cellular detoxification of fluoride"/>
    <property type="evidence" value="ECO:0007669"/>
    <property type="project" value="UniProtKB-UniRule"/>
</dbReference>
<comment type="caution">
    <text evidence="12">The sequence shown here is derived from an EMBL/GenBank/DDBJ whole genome shotgun (WGS) entry which is preliminary data.</text>
</comment>
<sequence length="123" mass="13413">MLKQLLLIGLGGGTGSIFRFLVSHFTTKVGANTFPTATFIVNILGCLLIGLFTGWMLKFQWFDTPLKYLLITGFCGGFTTFSTFSLENLQLYQSGQYISLTVYILASVVCGLAAVFGGMMLVK</sequence>
<feature type="binding site" evidence="11">
    <location>
        <position position="79"/>
    </location>
    <ligand>
        <name>Na(+)</name>
        <dbReference type="ChEBI" id="CHEBI:29101"/>
        <note>structural</note>
    </ligand>
</feature>
<dbReference type="GO" id="GO:0005886">
    <property type="term" value="C:plasma membrane"/>
    <property type="evidence" value="ECO:0007669"/>
    <property type="project" value="UniProtKB-SubCell"/>
</dbReference>
<comment type="catalytic activity">
    <reaction evidence="10">
        <text>fluoride(in) = fluoride(out)</text>
        <dbReference type="Rhea" id="RHEA:76159"/>
        <dbReference type="ChEBI" id="CHEBI:17051"/>
    </reaction>
    <physiologicalReaction direction="left-to-right" evidence="10">
        <dbReference type="Rhea" id="RHEA:76160"/>
    </physiologicalReaction>
</comment>
<comment type="subcellular location">
    <subcellularLocation>
        <location evidence="1 11">Cell membrane</location>
        <topology evidence="1 11">Multi-pass membrane protein</topology>
    </subcellularLocation>
</comment>
<gene>
    <name evidence="11" type="primary">fluC</name>
    <name evidence="11" type="synonym">crcB</name>
    <name evidence="12" type="ORF">EZS26_001208</name>
</gene>
<evidence type="ECO:0000313" key="12">
    <source>
        <dbReference type="EMBL" id="KAA6302701.1"/>
    </source>
</evidence>
<keyword evidence="5 11" id="KW-1133">Transmembrane helix</keyword>
<keyword evidence="6 11" id="KW-0406">Ion transport</keyword>
<evidence type="ECO:0000256" key="9">
    <source>
        <dbReference type="ARBA" id="ARBA00035120"/>
    </source>
</evidence>
<keyword evidence="11" id="KW-0813">Transport</keyword>
<dbReference type="Proteomes" id="UP000324575">
    <property type="component" value="Unassembled WGS sequence"/>
</dbReference>
<evidence type="ECO:0000256" key="3">
    <source>
        <dbReference type="ARBA" id="ARBA00022519"/>
    </source>
</evidence>
<dbReference type="PANTHER" id="PTHR28259">
    <property type="entry name" value="FLUORIDE EXPORT PROTEIN 1-RELATED"/>
    <property type="match status" value="1"/>
</dbReference>
<evidence type="ECO:0000256" key="8">
    <source>
        <dbReference type="ARBA" id="ARBA00023303"/>
    </source>
</evidence>
<evidence type="ECO:0000256" key="6">
    <source>
        <dbReference type="ARBA" id="ARBA00023065"/>
    </source>
</evidence>
<evidence type="ECO:0000256" key="10">
    <source>
        <dbReference type="ARBA" id="ARBA00035585"/>
    </source>
</evidence>
<feature type="binding site" evidence="11">
    <location>
        <position position="76"/>
    </location>
    <ligand>
        <name>Na(+)</name>
        <dbReference type="ChEBI" id="CHEBI:29101"/>
        <note>structural</note>
    </ligand>
</feature>
<feature type="transmembrane region" description="Helical" evidence="11">
    <location>
        <begin position="98"/>
        <end position="122"/>
    </location>
</feature>
<keyword evidence="7 11" id="KW-0472">Membrane</keyword>
<comment type="similarity">
    <text evidence="9 11">Belongs to the fluoride channel Fluc/FEX (TC 1.A.43) family.</text>
</comment>
<feature type="transmembrane region" description="Helical" evidence="11">
    <location>
        <begin position="68"/>
        <end position="86"/>
    </location>
</feature>
<dbReference type="Pfam" id="PF02537">
    <property type="entry name" value="CRCB"/>
    <property type="match status" value="1"/>
</dbReference>
<dbReference type="GO" id="GO:0062054">
    <property type="term" value="F:fluoride channel activity"/>
    <property type="evidence" value="ECO:0007669"/>
    <property type="project" value="UniProtKB-UniRule"/>
</dbReference>
<evidence type="ECO:0000256" key="7">
    <source>
        <dbReference type="ARBA" id="ARBA00023136"/>
    </source>
</evidence>
<name>A0A5M8P2Q6_9BACT</name>
<evidence type="ECO:0000256" key="5">
    <source>
        <dbReference type="ARBA" id="ARBA00022989"/>
    </source>
</evidence>
<feature type="transmembrane region" description="Helical" evidence="11">
    <location>
        <begin position="5"/>
        <end position="22"/>
    </location>
</feature>
<organism evidence="12 13">
    <name type="scientific">Candidatus Ordinivivax streblomastigis</name>
    <dbReference type="NCBI Taxonomy" id="2540710"/>
    <lineage>
        <taxon>Bacteria</taxon>
        <taxon>Pseudomonadati</taxon>
        <taxon>Bacteroidota</taxon>
        <taxon>Bacteroidia</taxon>
        <taxon>Bacteroidales</taxon>
        <taxon>Candidatus Ordinivivax</taxon>
    </lineage>
</organism>
<keyword evidence="11" id="KW-0915">Sodium</keyword>
<evidence type="ECO:0000256" key="4">
    <source>
        <dbReference type="ARBA" id="ARBA00022692"/>
    </source>
</evidence>
<protein>
    <recommendedName>
        <fullName evidence="11">Fluoride-specific ion channel FluC</fullName>
    </recommendedName>
</protein>
<proteinExistence type="inferred from homology"/>
<keyword evidence="8 11" id="KW-0407">Ion channel</keyword>